<dbReference type="EMBL" id="JACNIG010000090">
    <property type="protein sequence ID" value="MBC8430866.1"/>
    <property type="molecule type" value="Genomic_DNA"/>
</dbReference>
<comment type="similarity">
    <text evidence="9">Belongs to the TrpF family.</text>
</comment>
<proteinExistence type="inferred from homology"/>
<reference evidence="11 12" key="1">
    <citation type="submission" date="2020-08" db="EMBL/GenBank/DDBJ databases">
        <title>Bridging the membrane lipid divide: bacteria of the FCB group superphylum have the potential to synthesize archaeal ether lipids.</title>
        <authorList>
            <person name="Villanueva L."/>
            <person name="Von Meijenfeldt F.A.B."/>
            <person name="Westbye A.B."/>
            <person name="Yadav S."/>
            <person name="Hopmans E.C."/>
            <person name="Dutilh B.E."/>
            <person name="Sinninghe Damste J.S."/>
        </authorList>
    </citation>
    <scope>NUCLEOTIDE SEQUENCE [LARGE SCALE GENOMIC DNA]</scope>
    <source>
        <strain evidence="11">NIOZ-UU17</strain>
    </source>
</reference>
<accession>A0A8J6TKZ0</accession>
<evidence type="ECO:0000256" key="3">
    <source>
        <dbReference type="ARBA" id="ARBA00012572"/>
    </source>
</evidence>
<evidence type="ECO:0000313" key="11">
    <source>
        <dbReference type="EMBL" id="MBC8430866.1"/>
    </source>
</evidence>
<dbReference type="SUPFAM" id="SSF51366">
    <property type="entry name" value="Ribulose-phoshate binding barrel"/>
    <property type="match status" value="1"/>
</dbReference>
<evidence type="ECO:0000256" key="6">
    <source>
        <dbReference type="ARBA" id="ARBA00022822"/>
    </source>
</evidence>
<comment type="catalytic activity">
    <reaction evidence="1 9">
        <text>N-(5-phospho-beta-D-ribosyl)anthranilate = 1-(2-carboxyphenylamino)-1-deoxy-D-ribulose 5-phosphate</text>
        <dbReference type="Rhea" id="RHEA:21540"/>
        <dbReference type="ChEBI" id="CHEBI:18277"/>
        <dbReference type="ChEBI" id="CHEBI:58613"/>
        <dbReference type="EC" id="5.3.1.24"/>
    </reaction>
</comment>
<dbReference type="Proteomes" id="UP000605201">
    <property type="component" value="Unassembled WGS sequence"/>
</dbReference>
<dbReference type="InterPro" id="IPR011060">
    <property type="entry name" value="RibuloseP-bd_barrel"/>
</dbReference>
<evidence type="ECO:0000256" key="2">
    <source>
        <dbReference type="ARBA" id="ARBA00004664"/>
    </source>
</evidence>
<keyword evidence="6 9" id="KW-0822">Tryptophan biosynthesis</keyword>
<keyword evidence="5 9" id="KW-0028">Amino-acid biosynthesis</keyword>
<protein>
    <recommendedName>
        <fullName evidence="4 9">N-(5'-phosphoribosyl)anthranilate isomerase</fullName>
        <shortName evidence="9">PRAI</shortName>
        <ecNumber evidence="3 9">5.3.1.24</ecNumber>
    </recommendedName>
</protein>
<dbReference type="Gene3D" id="3.20.20.70">
    <property type="entry name" value="Aldolase class I"/>
    <property type="match status" value="2"/>
</dbReference>
<dbReference type="AlphaFoldDB" id="A0A8J6TKZ0"/>
<sequence length="179" mass="20040">MFVKVCGLVDPIQIDKAIEYGYNAIGVVTYHKSIRYCPPEKAIKLAEYARGKIDSFVVGLHYSDVEAAADAFDYIQIYERRQLANLVFASHEKPPKDLDYSYFMYDTSVGSGVFKTFPKWLKDVEGRLIVAGGLDKENVCDVIRKIKPFGVDVSSGVEKDGAKSFELMKDFIGAVRNCS</sequence>
<name>A0A8J6TKZ0_9BACT</name>
<feature type="domain" description="N-(5'phosphoribosyl) anthranilate isomerase (PRAI)" evidence="10">
    <location>
        <begin position="4"/>
        <end position="172"/>
    </location>
</feature>
<dbReference type="InterPro" id="IPR013785">
    <property type="entry name" value="Aldolase_TIM"/>
</dbReference>
<organism evidence="11 12">
    <name type="scientific">Candidatus Desulfatibia vada</name>
    <dbReference type="NCBI Taxonomy" id="2841696"/>
    <lineage>
        <taxon>Bacteria</taxon>
        <taxon>Pseudomonadati</taxon>
        <taxon>Thermodesulfobacteriota</taxon>
        <taxon>Desulfobacteria</taxon>
        <taxon>Desulfobacterales</taxon>
        <taxon>Desulfobacterales incertae sedis</taxon>
        <taxon>Candidatus Desulfatibia</taxon>
    </lineage>
</organism>
<dbReference type="HAMAP" id="MF_00135">
    <property type="entry name" value="PRAI"/>
    <property type="match status" value="1"/>
</dbReference>
<comment type="pathway">
    <text evidence="2 9">Amino-acid biosynthesis; L-tryptophan biosynthesis; L-tryptophan from chorismate: step 3/5.</text>
</comment>
<dbReference type="GO" id="GO:0004640">
    <property type="term" value="F:phosphoribosylanthranilate isomerase activity"/>
    <property type="evidence" value="ECO:0007669"/>
    <property type="project" value="UniProtKB-UniRule"/>
</dbReference>
<evidence type="ECO:0000256" key="9">
    <source>
        <dbReference type="HAMAP-Rule" id="MF_00135"/>
    </source>
</evidence>
<evidence type="ECO:0000256" key="1">
    <source>
        <dbReference type="ARBA" id="ARBA00001164"/>
    </source>
</evidence>
<evidence type="ECO:0000256" key="7">
    <source>
        <dbReference type="ARBA" id="ARBA00023141"/>
    </source>
</evidence>
<dbReference type="EC" id="5.3.1.24" evidence="3 9"/>
<dbReference type="Pfam" id="PF00697">
    <property type="entry name" value="PRAI"/>
    <property type="match status" value="1"/>
</dbReference>
<dbReference type="GO" id="GO:0000162">
    <property type="term" value="P:L-tryptophan biosynthetic process"/>
    <property type="evidence" value="ECO:0007669"/>
    <property type="project" value="UniProtKB-UniRule"/>
</dbReference>
<dbReference type="PANTHER" id="PTHR42894">
    <property type="entry name" value="N-(5'-PHOSPHORIBOSYL)ANTHRANILATE ISOMERASE"/>
    <property type="match status" value="1"/>
</dbReference>
<dbReference type="PANTHER" id="PTHR42894:SF1">
    <property type="entry name" value="N-(5'-PHOSPHORIBOSYL)ANTHRANILATE ISOMERASE"/>
    <property type="match status" value="1"/>
</dbReference>
<dbReference type="InterPro" id="IPR001240">
    <property type="entry name" value="PRAI_dom"/>
</dbReference>
<gene>
    <name evidence="9" type="primary">trpF</name>
    <name evidence="11" type="ORF">H8D96_03000</name>
</gene>
<dbReference type="UniPathway" id="UPA00035">
    <property type="reaction ID" value="UER00042"/>
</dbReference>
<evidence type="ECO:0000256" key="5">
    <source>
        <dbReference type="ARBA" id="ARBA00022605"/>
    </source>
</evidence>
<evidence type="ECO:0000256" key="4">
    <source>
        <dbReference type="ARBA" id="ARBA00022272"/>
    </source>
</evidence>
<keyword evidence="7 9" id="KW-0057">Aromatic amino acid biosynthesis</keyword>
<keyword evidence="8 9" id="KW-0413">Isomerase</keyword>
<evidence type="ECO:0000313" key="12">
    <source>
        <dbReference type="Proteomes" id="UP000605201"/>
    </source>
</evidence>
<evidence type="ECO:0000259" key="10">
    <source>
        <dbReference type="Pfam" id="PF00697"/>
    </source>
</evidence>
<comment type="caution">
    <text evidence="11">The sequence shown here is derived from an EMBL/GenBank/DDBJ whole genome shotgun (WGS) entry which is preliminary data.</text>
</comment>
<dbReference type="InterPro" id="IPR044643">
    <property type="entry name" value="TrpF_fam"/>
</dbReference>
<evidence type="ECO:0000256" key="8">
    <source>
        <dbReference type="ARBA" id="ARBA00023235"/>
    </source>
</evidence>